<name>A0A3G2JTX3_9ABAC</name>
<dbReference type="Pfam" id="PF06878">
    <property type="entry name" value="Pkip-1"/>
    <property type="match status" value="1"/>
</dbReference>
<evidence type="ECO:0000313" key="2">
    <source>
        <dbReference type="Proteomes" id="UP000676073"/>
    </source>
</evidence>
<proteinExistence type="predicted"/>
<dbReference type="InterPro" id="IPR009672">
    <property type="entry name" value="Pkip-1"/>
</dbReference>
<sequence length="175" mass="20899">MQDQRIKLLSVKENNLRDQYENKVMSALKKGKIDEQTKNELIIMVAEQFGIEEQLYSLRYNSTDKRRKDFINNLNEIDFENSEIELLLDDANKDYLKTKYKTADILPDSLQKVFDRNNKKFVKILQQFCAKRNVYWKNENSNLLEELVLLKCILIKHLCVMEKLIMSMNKKTRLN</sequence>
<dbReference type="Proteomes" id="UP000676073">
    <property type="component" value="Segment"/>
</dbReference>
<organism evidence="1 2">
    <name type="scientific">Spodoptera exigua multiple nucleopolyhedrovirus</name>
    <dbReference type="NCBI Taxonomy" id="10454"/>
    <lineage>
        <taxon>Viruses</taxon>
        <taxon>Viruses incertae sedis</taxon>
        <taxon>Naldaviricetes</taxon>
        <taxon>Lefavirales</taxon>
        <taxon>Baculoviridae</taxon>
        <taxon>Alphabaculovirus</taxon>
    </lineage>
</organism>
<evidence type="ECO:0000313" key="1">
    <source>
        <dbReference type="EMBL" id="AYN44983.1"/>
    </source>
</evidence>
<gene>
    <name evidence="1" type="primary">pkip</name>
    <name evidence="1" type="ORF">SENV_ORF23</name>
</gene>
<reference evidence="1 2" key="1">
    <citation type="submission" date="2018-05" db="EMBL/GenBank/DDBJ databases">
        <title>The genome sequence of a novel Spodoptera exigua multiple nucleopolyhedrovirus, SeMNPV-QD, isolated from Qingdao, China.</title>
        <authorList>
            <person name="Chen Y."/>
            <person name="Qi B."/>
            <person name="Zheng G."/>
            <person name="Zhang Y."/>
            <person name="Li C."/>
        </authorList>
    </citation>
    <scope>NUCLEOTIDE SEQUENCE [LARGE SCALE GENOMIC DNA]</scope>
    <source>
        <strain evidence="1">SeMNPV-QD</strain>
    </source>
</reference>
<dbReference type="EMBL" id="MH370144">
    <property type="protein sequence ID" value="AYN44983.1"/>
    <property type="molecule type" value="Genomic_DNA"/>
</dbReference>
<dbReference type="GeneID" id="80535779"/>
<accession>A0A3G2JTX3</accession>
<dbReference type="RefSeq" id="YP_010797787.1">
    <property type="nucleotide sequence ID" value="NC_076246.1"/>
</dbReference>
<dbReference type="KEGG" id="vg:80535779"/>
<protein>
    <submittedName>
        <fullName evidence="1">Pkip</fullName>
    </submittedName>
</protein>
<keyword evidence="2" id="KW-1185">Reference proteome</keyword>